<dbReference type="EMBL" id="VUMI01000011">
    <property type="protein sequence ID" value="MSS88431.1"/>
    <property type="molecule type" value="Genomic_DNA"/>
</dbReference>
<dbReference type="Gene3D" id="3.40.50.2000">
    <property type="entry name" value="Glycogen Phosphorylase B"/>
    <property type="match status" value="2"/>
</dbReference>
<dbReference type="CDD" id="cd03784">
    <property type="entry name" value="GT1_Gtf-like"/>
    <property type="match status" value="1"/>
</dbReference>
<proteinExistence type="inferred from homology"/>
<sequence>MVNLPFSGHTNPTLGLAKVLVDLGHHVSYINAPDWKEKIERTGATFIPYDDYPETLSPSQKEIKSWSAAYQTVQRIGANFDCLIYEMLFLPGKALADQLGIPAFRLFSTFTLNEKVLWDFGRTGGWYMTAIFRYPRLCRLFSKVIQKKFGLRYGDIAKEMVNNAPNLNFTYTVRDFQIYPNEFPDANYKYVGPAIGDRVEQDFDFSKMTKPIIYISLGTLLNTSAAFFRKCINAFRDEPVSVIISIGKTVKKEQLGEIPDNIFIYPFVPQLKILKRASLFITHGGMNSVNEALYYGTPMLVIPVGNDQPRVAQQIEDLHLGKYLKRKTLTPSILKDNAKMILQDTSYEENIIPFQQKSQAAGGNAAIAEMVLSELCHIEEKA</sequence>
<dbReference type="InterPro" id="IPR010610">
    <property type="entry name" value="EryCIII-like_C"/>
</dbReference>
<dbReference type="Proteomes" id="UP000436047">
    <property type="component" value="Unassembled WGS sequence"/>
</dbReference>
<dbReference type="Pfam" id="PF06722">
    <property type="entry name" value="EryCIII-like_C"/>
    <property type="match status" value="1"/>
</dbReference>
<dbReference type="InterPro" id="IPR002213">
    <property type="entry name" value="UDP_glucos_trans"/>
</dbReference>
<dbReference type="AlphaFoldDB" id="A0A6N7VZJ8"/>
<dbReference type="InterPro" id="IPR050271">
    <property type="entry name" value="UDP-glycosyltransferase"/>
</dbReference>
<dbReference type="PROSITE" id="PS00375">
    <property type="entry name" value="UDPGT"/>
    <property type="match status" value="1"/>
</dbReference>
<evidence type="ECO:0000256" key="2">
    <source>
        <dbReference type="ARBA" id="ARBA00022676"/>
    </source>
</evidence>
<keyword evidence="6" id="KW-1185">Reference proteome</keyword>
<comment type="caution">
    <text evidence="5">The sequence shown here is derived from an EMBL/GenBank/DDBJ whole genome shotgun (WGS) entry which is preliminary data.</text>
</comment>
<dbReference type="InterPro" id="IPR035595">
    <property type="entry name" value="UDP_glycos_trans_CS"/>
</dbReference>
<dbReference type="FunFam" id="3.40.50.2000:FF:000072">
    <property type="entry name" value="Glycosyl transferase"/>
    <property type="match status" value="1"/>
</dbReference>
<dbReference type="NCBIfam" id="TIGR01426">
    <property type="entry name" value="MGT"/>
    <property type="match status" value="1"/>
</dbReference>
<keyword evidence="3 5" id="KW-0808">Transferase</keyword>
<accession>A0A6N7VZJ8</accession>
<evidence type="ECO:0000313" key="5">
    <source>
        <dbReference type="EMBL" id="MSS88431.1"/>
    </source>
</evidence>
<organism evidence="5 6">
    <name type="scientific">Eisenbergiella porci</name>
    <dbReference type="NCBI Taxonomy" id="2652274"/>
    <lineage>
        <taxon>Bacteria</taxon>
        <taxon>Bacillati</taxon>
        <taxon>Bacillota</taxon>
        <taxon>Clostridia</taxon>
        <taxon>Lachnospirales</taxon>
        <taxon>Lachnospiraceae</taxon>
        <taxon>Eisenbergiella</taxon>
    </lineage>
</organism>
<feature type="domain" description="Erythromycin biosynthesis protein CIII-like C-terminal" evidence="4">
    <location>
        <begin position="242"/>
        <end position="357"/>
    </location>
</feature>
<dbReference type="PANTHER" id="PTHR48043">
    <property type="entry name" value="EG:EG0003.4 PROTEIN-RELATED"/>
    <property type="match status" value="1"/>
</dbReference>
<keyword evidence="2" id="KW-0328">Glycosyltransferase</keyword>
<name>A0A6N7VZJ8_9FIRM</name>
<dbReference type="GO" id="GO:0008194">
    <property type="term" value="F:UDP-glycosyltransferase activity"/>
    <property type="evidence" value="ECO:0007669"/>
    <property type="project" value="InterPro"/>
</dbReference>
<reference evidence="5 6" key="1">
    <citation type="submission" date="2019-08" db="EMBL/GenBank/DDBJ databases">
        <title>In-depth cultivation of the pig gut microbiome towards novel bacterial diversity and tailored functional studies.</title>
        <authorList>
            <person name="Wylensek D."/>
            <person name="Hitch T.C.A."/>
            <person name="Clavel T."/>
        </authorList>
    </citation>
    <scope>NUCLEOTIDE SEQUENCE [LARGE SCALE GENOMIC DNA]</scope>
    <source>
        <strain evidence="5 6">WCA-389-WT-23B</strain>
    </source>
</reference>
<evidence type="ECO:0000256" key="3">
    <source>
        <dbReference type="ARBA" id="ARBA00022679"/>
    </source>
</evidence>
<dbReference type="InterPro" id="IPR006326">
    <property type="entry name" value="UDPGT_MGT-like"/>
</dbReference>
<dbReference type="PANTHER" id="PTHR48043:SF145">
    <property type="entry name" value="FI06409P-RELATED"/>
    <property type="match status" value="1"/>
</dbReference>
<evidence type="ECO:0000259" key="4">
    <source>
        <dbReference type="Pfam" id="PF06722"/>
    </source>
</evidence>
<comment type="similarity">
    <text evidence="1">Belongs to the UDP-glycosyltransferase family.</text>
</comment>
<dbReference type="SUPFAM" id="SSF53756">
    <property type="entry name" value="UDP-Glycosyltransferase/glycogen phosphorylase"/>
    <property type="match status" value="1"/>
</dbReference>
<dbReference type="GO" id="GO:0016758">
    <property type="term" value="F:hexosyltransferase activity"/>
    <property type="evidence" value="ECO:0007669"/>
    <property type="project" value="InterPro"/>
</dbReference>
<protein>
    <submittedName>
        <fullName evidence="5">Glycosyl transferase</fullName>
    </submittedName>
</protein>
<evidence type="ECO:0000256" key="1">
    <source>
        <dbReference type="ARBA" id="ARBA00009995"/>
    </source>
</evidence>
<gene>
    <name evidence="5" type="ORF">FYJ45_09025</name>
</gene>
<evidence type="ECO:0000313" key="6">
    <source>
        <dbReference type="Proteomes" id="UP000436047"/>
    </source>
</evidence>